<dbReference type="EnsemblPlants" id="HORVU.MOREX.r3.5HG0480740.1">
    <property type="protein sequence ID" value="HORVU.MOREX.r3.5HG0480740.1.CDS1"/>
    <property type="gene ID" value="HORVU.MOREX.r3.5HG0480740"/>
</dbReference>
<feature type="compositionally biased region" description="Polar residues" evidence="1">
    <location>
        <begin position="89"/>
        <end position="115"/>
    </location>
</feature>
<feature type="compositionally biased region" description="Low complexity" evidence="1">
    <location>
        <begin position="1"/>
        <end position="26"/>
    </location>
</feature>
<sequence>MYTSYPSPTSSLSSSQQPNLLLSISNNRRETSPSPPPPQMELLNVVPAGAMDFPLYSLPAAANTVASLFAWLVAALAAAVGLWRMRAVGSSSKAPGSGDRSSTLVENKQPLQAVSSPAADESRPRLAEPVEPASPMSEPSSPSKVRFTAYYGGAGADAGDDGVVDGVRKCADRDDDDDSGVHAVDDLSETLSRRTASMRIRPAVPCWEEREMAVRRRADLGWYRHLDMTVVDGTVVRLWDGEVTASVASPRARRGRAGLELRLLL</sequence>
<dbReference type="OMA" id="DDDHKQR"/>
<reference evidence="3" key="2">
    <citation type="submission" date="2020-10" db="EMBL/GenBank/DDBJ databases">
        <authorList>
            <person name="Scholz U."/>
            <person name="Mascher M."/>
            <person name="Fiebig A."/>
        </authorList>
    </citation>
    <scope>NUCLEOTIDE SEQUENCE [LARGE SCALE GENOMIC DNA]</scope>
    <source>
        <strain evidence="3">cv. Morex</strain>
    </source>
</reference>
<organism evidence="3 4">
    <name type="scientific">Hordeum vulgare subsp. vulgare</name>
    <name type="common">Domesticated barley</name>
    <dbReference type="NCBI Taxonomy" id="112509"/>
    <lineage>
        <taxon>Eukaryota</taxon>
        <taxon>Viridiplantae</taxon>
        <taxon>Streptophyta</taxon>
        <taxon>Embryophyta</taxon>
        <taxon>Tracheophyta</taxon>
        <taxon>Spermatophyta</taxon>
        <taxon>Magnoliopsida</taxon>
        <taxon>Liliopsida</taxon>
        <taxon>Poales</taxon>
        <taxon>Poaceae</taxon>
        <taxon>BOP clade</taxon>
        <taxon>Pooideae</taxon>
        <taxon>Triticodae</taxon>
        <taxon>Triticeae</taxon>
        <taxon>Hordeinae</taxon>
        <taxon>Hordeum</taxon>
    </lineage>
</organism>
<keyword evidence="4" id="KW-1185">Reference proteome</keyword>
<gene>
    <name evidence="3" type="primary">LOC123396878</name>
</gene>
<keyword evidence="2" id="KW-0812">Transmembrane</keyword>
<accession>A0A8I6Y954</accession>
<keyword evidence="2" id="KW-0472">Membrane</keyword>
<keyword evidence="2" id="KW-1133">Transmembrane helix</keyword>
<protein>
    <submittedName>
        <fullName evidence="3">Uncharacterized protein</fullName>
    </submittedName>
</protein>
<dbReference type="AlphaFoldDB" id="A0A8I6Y954"/>
<dbReference type="KEGG" id="hvg:123396878"/>
<dbReference type="RefSeq" id="XP_044947600.1">
    <property type="nucleotide sequence ID" value="XM_045091665.1"/>
</dbReference>
<dbReference type="OrthoDB" id="1921606at2759"/>
<feature type="transmembrane region" description="Helical" evidence="2">
    <location>
        <begin position="60"/>
        <end position="83"/>
    </location>
</feature>
<proteinExistence type="predicted"/>
<dbReference type="GeneID" id="123396878"/>
<dbReference type="Gramene" id="HORVU.MOREX.r2.5HG0398420.1">
    <property type="protein sequence ID" value="HORVU.MOREX.r2.5HG0398420.1.CDS.1"/>
    <property type="gene ID" value="HORVU.MOREX.r2.5HG0398420"/>
</dbReference>
<evidence type="ECO:0000256" key="2">
    <source>
        <dbReference type="SAM" id="Phobius"/>
    </source>
</evidence>
<feature type="compositionally biased region" description="Low complexity" evidence="1">
    <location>
        <begin position="129"/>
        <end position="143"/>
    </location>
</feature>
<feature type="region of interest" description="Disordered" evidence="1">
    <location>
        <begin position="89"/>
        <end position="144"/>
    </location>
</feature>
<dbReference type="Gramene" id="HORVU.MOREX.r3.5HG0480740.1">
    <property type="protein sequence ID" value="HORVU.MOREX.r3.5HG0480740.1.CDS1"/>
    <property type="gene ID" value="HORVU.MOREX.r3.5HG0480740"/>
</dbReference>
<dbReference type="Proteomes" id="UP000011116">
    <property type="component" value="Chromosome 5H"/>
</dbReference>
<feature type="region of interest" description="Disordered" evidence="1">
    <location>
        <begin position="1"/>
        <end position="41"/>
    </location>
</feature>
<reference evidence="4" key="1">
    <citation type="journal article" date="2012" name="Nature">
        <title>A physical, genetic and functional sequence assembly of the barley genome.</title>
        <authorList>
            <consortium name="The International Barley Genome Sequencing Consortium"/>
            <person name="Mayer K.F."/>
            <person name="Waugh R."/>
            <person name="Brown J.W."/>
            <person name="Schulman A."/>
            <person name="Langridge P."/>
            <person name="Platzer M."/>
            <person name="Fincher G.B."/>
            <person name="Muehlbauer G.J."/>
            <person name="Sato K."/>
            <person name="Close T.J."/>
            <person name="Wise R.P."/>
            <person name="Stein N."/>
        </authorList>
    </citation>
    <scope>NUCLEOTIDE SEQUENCE [LARGE SCALE GENOMIC DNA]</scope>
    <source>
        <strain evidence="4">cv. Morex</strain>
    </source>
</reference>
<dbReference type="PANTHER" id="PTHR36369:SF1">
    <property type="entry name" value="TRANSMEMBRANE PROTEIN"/>
    <property type="match status" value="1"/>
</dbReference>
<name>A0A8I6Y954_HORVV</name>
<reference evidence="3" key="3">
    <citation type="submission" date="2022-01" db="UniProtKB">
        <authorList>
            <consortium name="EnsemblPlants"/>
        </authorList>
    </citation>
    <scope>IDENTIFICATION</scope>
    <source>
        <strain evidence="3">subsp. vulgare</strain>
    </source>
</reference>
<dbReference type="PANTHER" id="PTHR36369">
    <property type="entry name" value="TRANSMEMBRANE PROTEIN"/>
    <property type="match status" value="1"/>
</dbReference>
<evidence type="ECO:0000313" key="3">
    <source>
        <dbReference type="EnsemblPlants" id="HORVU.MOREX.r3.5HG0480740.1.CDS1"/>
    </source>
</evidence>
<evidence type="ECO:0000256" key="1">
    <source>
        <dbReference type="SAM" id="MobiDB-lite"/>
    </source>
</evidence>
<evidence type="ECO:0000313" key="4">
    <source>
        <dbReference type="Proteomes" id="UP000011116"/>
    </source>
</evidence>